<evidence type="ECO:0000256" key="2">
    <source>
        <dbReference type="ARBA" id="ARBA00022771"/>
    </source>
</evidence>
<evidence type="ECO:0000256" key="4">
    <source>
        <dbReference type="PROSITE-ProRule" id="PRU00134"/>
    </source>
</evidence>
<evidence type="ECO:0000256" key="1">
    <source>
        <dbReference type="ARBA" id="ARBA00022723"/>
    </source>
</evidence>
<reference evidence="6 7" key="1">
    <citation type="journal article" date="2019" name="Nat. Ecol. Evol.">
        <title>Megaphylogeny resolves global patterns of mushroom evolution.</title>
        <authorList>
            <person name="Varga T."/>
            <person name="Krizsan K."/>
            <person name="Foldi C."/>
            <person name="Dima B."/>
            <person name="Sanchez-Garcia M."/>
            <person name="Sanchez-Ramirez S."/>
            <person name="Szollosi G.J."/>
            <person name="Szarkandi J.G."/>
            <person name="Papp V."/>
            <person name="Albert L."/>
            <person name="Andreopoulos W."/>
            <person name="Angelini C."/>
            <person name="Antonin V."/>
            <person name="Barry K.W."/>
            <person name="Bougher N.L."/>
            <person name="Buchanan P."/>
            <person name="Buyck B."/>
            <person name="Bense V."/>
            <person name="Catcheside P."/>
            <person name="Chovatia M."/>
            <person name="Cooper J."/>
            <person name="Damon W."/>
            <person name="Desjardin D."/>
            <person name="Finy P."/>
            <person name="Geml J."/>
            <person name="Haridas S."/>
            <person name="Hughes K."/>
            <person name="Justo A."/>
            <person name="Karasinski D."/>
            <person name="Kautmanova I."/>
            <person name="Kiss B."/>
            <person name="Kocsube S."/>
            <person name="Kotiranta H."/>
            <person name="LaButti K.M."/>
            <person name="Lechner B.E."/>
            <person name="Liimatainen K."/>
            <person name="Lipzen A."/>
            <person name="Lukacs Z."/>
            <person name="Mihaltcheva S."/>
            <person name="Morgado L.N."/>
            <person name="Niskanen T."/>
            <person name="Noordeloos M.E."/>
            <person name="Ohm R.A."/>
            <person name="Ortiz-Santana B."/>
            <person name="Ovrebo C."/>
            <person name="Racz N."/>
            <person name="Riley R."/>
            <person name="Savchenko A."/>
            <person name="Shiryaev A."/>
            <person name="Soop K."/>
            <person name="Spirin V."/>
            <person name="Szebenyi C."/>
            <person name="Tomsovsky M."/>
            <person name="Tulloss R.E."/>
            <person name="Uehling J."/>
            <person name="Grigoriev I.V."/>
            <person name="Vagvolgyi C."/>
            <person name="Papp T."/>
            <person name="Martin F.M."/>
            <person name="Miettinen O."/>
            <person name="Hibbett D.S."/>
            <person name="Nagy L.G."/>
        </authorList>
    </citation>
    <scope>NUCLEOTIDE SEQUENCE [LARGE SCALE GENOMIC DNA]</scope>
    <source>
        <strain evidence="6 7">CBS 121175</strain>
    </source>
</reference>
<gene>
    <name evidence="6" type="ORF">FA15DRAFT_674877</name>
</gene>
<proteinExistence type="predicted"/>
<dbReference type="OrthoDB" id="3071076at2759"/>
<keyword evidence="7" id="KW-1185">Reference proteome</keyword>
<keyword evidence="3" id="KW-0862">Zinc</keyword>
<dbReference type="Proteomes" id="UP000307440">
    <property type="component" value="Unassembled WGS sequence"/>
</dbReference>
<dbReference type="GO" id="GO:0008270">
    <property type="term" value="F:zinc ion binding"/>
    <property type="evidence" value="ECO:0007669"/>
    <property type="project" value="UniProtKB-KW"/>
</dbReference>
<sequence>MGWLAINWPTSTNQMVDAVRAYAVHLRAPIIPIGDDTSDADRNLVKDVNSRSYHALWAVENAMSALKGDKQEARKLIPTLVEYLEGIFLWHQNLALGGTKFGNMPQWAVVNDFFLHFLRFHEELKGVVLSSCCAMNSVIMAVTIDQDPRAPSPFDTELSIPFSVLYECLGTSEAYSDSRRILLHYLSTLSSHLTTVFTRKILAVIENQTNIVKSAPDLQSFEDTNRIAGLLYLIPDTLAEACPRLGAQLLKDDFLSVYFAFVTALWGAYPANRGKLMFGDHINSLFKWCGRYRPTTSCTLLSKLIDKGLLVFMFDVACVASSKRDIRLTEYSLETIMSFLASPRVLRSVQSSVKNIPTSTQRIISSPDARNHSLWSNFMSEFKAQTGGLGVSGREVVQCDNFKGGHTKRYKKPQTCSGCHSVVYCSAECQRIDWKVHRHECGKRAAAHEDLKTRKLRIPHSVRFHQFLVTVDILATMIQEWPCLNDKVSVFTHTLDDDREIVPYLNVFSVEEYRCRLKEDPAREVTAGVRFEAMAEWVERDPKLRLLDWCTSYGNIEANLLCIVALPNPTRRFMPFGSYLVDAKIIGGIMLQRDEDDD</sequence>
<dbReference type="Pfam" id="PF01753">
    <property type="entry name" value="zf-MYND"/>
    <property type="match status" value="1"/>
</dbReference>
<feature type="domain" description="MYND-type" evidence="5">
    <location>
        <begin position="396"/>
        <end position="441"/>
    </location>
</feature>
<accession>A0A5C3KT32</accession>
<organism evidence="6 7">
    <name type="scientific">Coprinopsis marcescibilis</name>
    <name type="common">Agaric fungus</name>
    <name type="synonym">Psathyrella marcescibilis</name>
    <dbReference type="NCBI Taxonomy" id="230819"/>
    <lineage>
        <taxon>Eukaryota</taxon>
        <taxon>Fungi</taxon>
        <taxon>Dikarya</taxon>
        <taxon>Basidiomycota</taxon>
        <taxon>Agaricomycotina</taxon>
        <taxon>Agaricomycetes</taxon>
        <taxon>Agaricomycetidae</taxon>
        <taxon>Agaricales</taxon>
        <taxon>Agaricineae</taxon>
        <taxon>Psathyrellaceae</taxon>
        <taxon>Coprinopsis</taxon>
    </lineage>
</organism>
<dbReference type="EMBL" id="ML210367">
    <property type="protein sequence ID" value="TFK18958.1"/>
    <property type="molecule type" value="Genomic_DNA"/>
</dbReference>
<dbReference type="AlphaFoldDB" id="A0A5C3KT32"/>
<keyword evidence="2 4" id="KW-0863">Zinc-finger</keyword>
<protein>
    <recommendedName>
        <fullName evidence="5">MYND-type domain-containing protein</fullName>
    </recommendedName>
</protein>
<evidence type="ECO:0000313" key="7">
    <source>
        <dbReference type="Proteomes" id="UP000307440"/>
    </source>
</evidence>
<name>A0A5C3KT32_COPMA</name>
<evidence type="ECO:0000256" key="3">
    <source>
        <dbReference type="ARBA" id="ARBA00022833"/>
    </source>
</evidence>
<keyword evidence="1" id="KW-0479">Metal-binding</keyword>
<evidence type="ECO:0000259" key="5">
    <source>
        <dbReference type="PROSITE" id="PS50865"/>
    </source>
</evidence>
<dbReference type="Gene3D" id="6.10.140.2220">
    <property type="match status" value="1"/>
</dbReference>
<evidence type="ECO:0000313" key="6">
    <source>
        <dbReference type="EMBL" id="TFK18958.1"/>
    </source>
</evidence>
<dbReference type="InterPro" id="IPR002893">
    <property type="entry name" value="Znf_MYND"/>
</dbReference>
<dbReference type="PROSITE" id="PS50865">
    <property type="entry name" value="ZF_MYND_2"/>
    <property type="match status" value="1"/>
</dbReference>
<dbReference type="SUPFAM" id="SSF144232">
    <property type="entry name" value="HIT/MYND zinc finger-like"/>
    <property type="match status" value="1"/>
</dbReference>